<accession>A0A926FLT8</accession>
<dbReference type="AlphaFoldDB" id="A0A926FLT8"/>
<protein>
    <submittedName>
        <fullName evidence="1">Uncharacterized protein</fullName>
    </submittedName>
</protein>
<dbReference type="EMBL" id="JACLAN010000002">
    <property type="protein sequence ID" value="MBC8673889.1"/>
    <property type="molecule type" value="Genomic_DNA"/>
</dbReference>
<evidence type="ECO:0000313" key="1">
    <source>
        <dbReference type="EMBL" id="MBC8673889.1"/>
    </source>
</evidence>
<reference evidence="1" key="1">
    <citation type="submission" date="2020-07" db="EMBL/GenBank/DDBJ databases">
        <title>Carbapenem Resistant Aeromonas hydrophila Carrying blacphA7 Isolated from Two Solid Organ Transplant Patients.</title>
        <authorList>
            <person name="Hilt E."/>
            <person name="Fitzwater S.P."/>
            <person name="Ward K."/>
            <person name="De St Maurice A."/>
            <person name="Chandrasekaran S."/>
            <person name="Garner O.B."/>
            <person name="Yang S."/>
        </authorList>
    </citation>
    <scope>NUCLEOTIDE SEQUENCE</scope>
    <source>
        <strain evidence="1">B-1</strain>
    </source>
</reference>
<proteinExistence type="predicted"/>
<comment type="caution">
    <text evidence="1">The sequence shown here is derived from an EMBL/GenBank/DDBJ whole genome shotgun (WGS) entry which is preliminary data.</text>
</comment>
<sequence length="71" mass="8168">MKQYQSWLGQYLMSRRDGDHAMASELASSICEFWQAQGDEAEFSKWQQIYQQHVERPPDPLGAPIGTRPSP</sequence>
<name>A0A926FLT8_AERHY</name>
<gene>
    <name evidence="1" type="ORF">H2136_05855</name>
</gene>
<organism evidence="1">
    <name type="scientific">Aeromonas hydrophila</name>
    <dbReference type="NCBI Taxonomy" id="644"/>
    <lineage>
        <taxon>Bacteria</taxon>
        <taxon>Pseudomonadati</taxon>
        <taxon>Pseudomonadota</taxon>
        <taxon>Gammaproteobacteria</taxon>
        <taxon>Aeromonadales</taxon>
        <taxon>Aeromonadaceae</taxon>
        <taxon>Aeromonas</taxon>
    </lineage>
</organism>